<proteinExistence type="predicted"/>
<dbReference type="InterPro" id="IPR050553">
    <property type="entry name" value="Thioredoxin_ResA/DsbE_sf"/>
</dbReference>
<dbReference type="PANTHER" id="PTHR42852">
    <property type="entry name" value="THIOL:DISULFIDE INTERCHANGE PROTEIN DSBE"/>
    <property type="match status" value="1"/>
</dbReference>
<keyword evidence="3" id="KW-0676">Redox-active center</keyword>
<dbReference type="SUPFAM" id="SSF52833">
    <property type="entry name" value="Thioredoxin-like"/>
    <property type="match status" value="1"/>
</dbReference>
<dbReference type="PROSITE" id="PS00194">
    <property type="entry name" value="THIOREDOXIN_1"/>
    <property type="match status" value="1"/>
</dbReference>
<dbReference type="InterPro" id="IPR036249">
    <property type="entry name" value="Thioredoxin-like_sf"/>
</dbReference>
<dbReference type="CDD" id="cd02966">
    <property type="entry name" value="TlpA_like_family"/>
    <property type="match status" value="1"/>
</dbReference>
<evidence type="ECO:0000256" key="1">
    <source>
        <dbReference type="ARBA" id="ARBA00004196"/>
    </source>
</evidence>
<evidence type="ECO:0000256" key="3">
    <source>
        <dbReference type="ARBA" id="ARBA00023284"/>
    </source>
</evidence>
<comment type="subcellular location">
    <subcellularLocation>
        <location evidence="1">Cell envelope</location>
    </subcellularLocation>
</comment>
<dbReference type="GO" id="GO:0017004">
    <property type="term" value="P:cytochrome complex assembly"/>
    <property type="evidence" value="ECO:0007669"/>
    <property type="project" value="UniProtKB-KW"/>
</dbReference>
<organism evidence="5 6">
    <name type="scientific">Desulfoplanes formicivorans</name>
    <dbReference type="NCBI Taxonomy" id="1592317"/>
    <lineage>
        <taxon>Bacteria</taxon>
        <taxon>Pseudomonadati</taxon>
        <taxon>Thermodesulfobacteriota</taxon>
        <taxon>Desulfovibrionia</taxon>
        <taxon>Desulfovibrionales</taxon>
        <taxon>Desulfoplanaceae</taxon>
        <taxon>Desulfoplanes</taxon>
    </lineage>
</organism>
<protein>
    <recommendedName>
        <fullName evidence="4">Thioredoxin domain-containing protein</fullName>
    </recommendedName>
</protein>
<dbReference type="InterPro" id="IPR013766">
    <property type="entry name" value="Thioredoxin_domain"/>
</dbReference>
<dbReference type="InterPro" id="IPR013740">
    <property type="entry name" value="Redoxin"/>
</dbReference>
<evidence type="ECO:0000313" key="6">
    <source>
        <dbReference type="Proteomes" id="UP000095200"/>
    </source>
</evidence>
<keyword evidence="2" id="KW-0201">Cytochrome c-type biogenesis</keyword>
<keyword evidence="6" id="KW-1185">Reference proteome</keyword>
<dbReference type="GO" id="GO:0030313">
    <property type="term" value="C:cell envelope"/>
    <property type="evidence" value="ECO:0007669"/>
    <property type="project" value="UniProtKB-SubCell"/>
</dbReference>
<dbReference type="AlphaFoldDB" id="A0A194AIV0"/>
<dbReference type="Gene3D" id="3.40.30.10">
    <property type="entry name" value="Glutaredoxin"/>
    <property type="match status" value="1"/>
</dbReference>
<evidence type="ECO:0000259" key="4">
    <source>
        <dbReference type="PROSITE" id="PS51352"/>
    </source>
</evidence>
<dbReference type="PANTHER" id="PTHR42852:SF13">
    <property type="entry name" value="PROTEIN DIPZ"/>
    <property type="match status" value="1"/>
</dbReference>
<comment type="caution">
    <text evidence="5">The sequence shown here is derived from an EMBL/GenBank/DDBJ whole genome shotgun (WGS) entry which is preliminary data.</text>
</comment>
<sequence length="155" mass="17178">MLVVGCLGWAVPDTARAEYRGTLSGEQFVDMVTQTTARVVVVNFWATWCGPCRQEFPSLMALRDQYDDKDLLLMGISLDYNAEAVRFFSDRVGFNYPIYLDGGEIASAFNVTAIPRLLVFADGKLRASHVGYIPKDTLNQVIQSLLDADAKGEES</sequence>
<dbReference type="InterPro" id="IPR017937">
    <property type="entry name" value="Thioredoxin_CS"/>
</dbReference>
<reference evidence="6" key="1">
    <citation type="submission" date="2016-06" db="EMBL/GenBank/DDBJ databases">
        <title>Draft genome sequence of Desulfoplanes formicivorans strain Pf12B.</title>
        <authorList>
            <person name="Watanabe M."/>
            <person name="Kojima H."/>
            <person name="Fukui M."/>
        </authorList>
    </citation>
    <scope>NUCLEOTIDE SEQUENCE [LARGE SCALE GENOMIC DNA]</scope>
    <source>
        <strain evidence="6">Pf12B</strain>
    </source>
</reference>
<dbReference type="EMBL" id="BDFE01000017">
    <property type="protein sequence ID" value="GAU09160.1"/>
    <property type="molecule type" value="Genomic_DNA"/>
</dbReference>
<name>A0A194AIV0_9BACT</name>
<evidence type="ECO:0000313" key="5">
    <source>
        <dbReference type="EMBL" id="GAU09160.1"/>
    </source>
</evidence>
<dbReference type="PROSITE" id="PS51352">
    <property type="entry name" value="THIOREDOXIN_2"/>
    <property type="match status" value="1"/>
</dbReference>
<dbReference type="Proteomes" id="UP000095200">
    <property type="component" value="Unassembled WGS sequence"/>
</dbReference>
<dbReference type="GO" id="GO:0016491">
    <property type="term" value="F:oxidoreductase activity"/>
    <property type="evidence" value="ECO:0007669"/>
    <property type="project" value="InterPro"/>
</dbReference>
<feature type="domain" description="Thioredoxin" evidence="4">
    <location>
        <begin position="5"/>
        <end position="147"/>
    </location>
</feature>
<dbReference type="STRING" id="1592317.DPF_1880"/>
<accession>A0A194AIV0</accession>
<gene>
    <name evidence="5" type="ORF">DPF_1880</name>
</gene>
<dbReference type="Pfam" id="PF08534">
    <property type="entry name" value="Redoxin"/>
    <property type="match status" value="1"/>
</dbReference>
<evidence type="ECO:0000256" key="2">
    <source>
        <dbReference type="ARBA" id="ARBA00022748"/>
    </source>
</evidence>